<keyword evidence="3 4" id="KW-0268">Exocytosis</keyword>
<dbReference type="HOGENOM" id="CLU_321631_0_0_1"/>
<dbReference type="Proteomes" id="UP000000707">
    <property type="component" value="Unassembled WGS sequence"/>
</dbReference>
<dbReference type="PANTHER" id="PTHR13043:SF1">
    <property type="entry name" value="EXOCYST COMPLEX COMPONENT 2"/>
    <property type="match status" value="1"/>
</dbReference>
<dbReference type="GO" id="GO:0000145">
    <property type="term" value="C:exocyst"/>
    <property type="evidence" value="ECO:0007669"/>
    <property type="project" value="UniProtKB-UniRule"/>
</dbReference>
<keyword evidence="4" id="KW-0653">Protein transport</keyword>
<evidence type="ECO:0000256" key="2">
    <source>
        <dbReference type="ARBA" id="ARBA00022448"/>
    </source>
</evidence>
<proteinExistence type="inferred from homology"/>
<organism evidence="7">
    <name type="scientific">Candida tenuis (strain ATCC 10573 / BCRC 21748 / CBS 615 / JCM 9827 / NBRC 10315 / NRRL Y-1498 / VKM Y-70)</name>
    <name type="common">Yeast</name>
    <name type="synonym">Yamadazyma tenuis</name>
    <dbReference type="NCBI Taxonomy" id="590646"/>
    <lineage>
        <taxon>Eukaryota</taxon>
        <taxon>Fungi</taxon>
        <taxon>Dikarya</taxon>
        <taxon>Ascomycota</taxon>
        <taxon>Saccharomycotina</taxon>
        <taxon>Pichiomycetes</taxon>
        <taxon>Debaryomycetaceae</taxon>
        <taxon>Yamadazyma</taxon>
    </lineage>
</organism>
<evidence type="ECO:0000256" key="1">
    <source>
        <dbReference type="ARBA" id="ARBA00010578"/>
    </source>
</evidence>
<dbReference type="EMBL" id="GL996527">
    <property type="protein sequence ID" value="EGV62450.1"/>
    <property type="molecule type" value="Genomic_DNA"/>
</dbReference>
<accession>G3B930</accession>
<dbReference type="GO" id="GO:0006887">
    <property type="term" value="P:exocytosis"/>
    <property type="evidence" value="ECO:0007669"/>
    <property type="project" value="UniProtKB-KW"/>
</dbReference>
<reference evidence="6 7" key="1">
    <citation type="journal article" date="2011" name="Proc. Natl. Acad. Sci. U.S.A.">
        <title>Comparative genomics of xylose-fermenting fungi for enhanced biofuel production.</title>
        <authorList>
            <person name="Wohlbach D.J."/>
            <person name="Kuo A."/>
            <person name="Sato T.K."/>
            <person name="Potts K.M."/>
            <person name="Salamov A.A."/>
            <person name="LaButti K.M."/>
            <person name="Sun H."/>
            <person name="Clum A."/>
            <person name="Pangilinan J.L."/>
            <person name="Lindquist E.A."/>
            <person name="Lucas S."/>
            <person name="Lapidus A."/>
            <person name="Jin M."/>
            <person name="Gunawan C."/>
            <person name="Balan V."/>
            <person name="Dale B.E."/>
            <person name="Jeffries T.W."/>
            <person name="Zinkel R."/>
            <person name="Barry K.W."/>
            <person name="Grigoriev I.V."/>
            <person name="Gasch A.P."/>
        </authorList>
    </citation>
    <scope>NUCLEOTIDE SEQUENCE [LARGE SCALE GENOMIC DNA]</scope>
    <source>
        <strain evidence="7">ATCC 10573 / BCRC 21748 / CBS 615 / JCM 9827 / NBRC 10315 / NRRL Y-1498 / VKM Y-70</strain>
    </source>
</reference>
<dbReference type="InterPro" id="IPR039481">
    <property type="entry name" value="EXOC2/Sec5_N_dom"/>
</dbReference>
<gene>
    <name evidence="6" type="ORF">CANTEDRAFT_136386</name>
</gene>
<dbReference type="eggNOG" id="KOG2347">
    <property type="taxonomic scope" value="Eukaryota"/>
</dbReference>
<evidence type="ECO:0000313" key="6">
    <source>
        <dbReference type="EMBL" id="EGV62450.1"/>
    </source>
</evidence>
<keyword evidence="7" id="KW-1185">Reference proteome</keyword>
<comment type="function">
    <text evidence="4">Component of the exocyst complex involved in the docking of exocytic vesicles with fusion sites on the plasma membrane.</text>
</comment>
<dbReference type="PANTHER" id="PTHR13043">
    <property type="entry name" value="EXOCYST COMPLEX COMPONENT SEC5"/>
    <property type="match status" value="1"/>
</dbReference>
<feature type="domain" description="Exocyst complex component EXOC2/Sec5 N-terminal" evidence="5">
    <location>
        <begin position="75"/>
        <end position="973"/>
    </location>
</feature>
<evidence type="ECO:0000256" key="3">
    <source>
        <dbReference type="ARBA" id="ARBA00022483"/>
    </source>
</evidence>
<name>G3B930_CANTC</name>
<sequence length="975" mass="114468">MINYDDGEHNLLSFYGIKTLNPTKVEDINIESTEPVDVDNIKSLDIEDQFDILNKLVKYDNESDNQRRYIDEDVEDPLRGPNTNVIKDLIAKQVISSKNDPSMNEYLISSRQFNSEKFLSTVHKNTSIDDLTRYLNYLQQSILGQQDELKQTIDENYTNFIECKNAIDRNLIQFKQSKTRAQQEMEKIRIYNPSRDRDRSKNQGMDNNFLINELEEAIKNLTLLTSTMIRPIKENKAKEVKISKLIDFVGKNEFLFNLPSTLIKNVKASNHDDIVEDLQRYTKLKQKLIEEENNKLDYINRRTASAAADDDVKQGILQDHQSVNTLLIKIFSEVDRIIEEYRRSTYNELLSFDHEITNSRFNRSNNTKFLSLVDKIDQLNGDLKHLESPINTFLKAQLKKSNKDLNYQIVKFEDRFSSMQKKLLDYIQSLSDHRVNGSYVKYIAGKYKNLEEYYRASSMMKSLTFEEKESIILEIFDSSDNLDLSLINETWLIFLNFVNYLSDVYLKNISKFVNNYNYYVNNNRDVDSKQEIRQEFVNSIIDISNKLFNIFNSQEDTSNQLQSSPKYYSNILPYYTNSLSSVFYISKISDKVNLILTSFGKNITLVGNLGKSNDTNKIIKNLRNISHSINQRILEAVCAVWVNDCSQFYDLENWEVDEKIFKFDSFIQENKEVDEGNSSITKLVNIIEFYSIFMLRKIKSLMFISNLNTEEEDYVKILVSVEIQFMRCLSILVDSVMKKYNLESQNLNTNSKIDEVFKVLTMNNFDRITRVVYPELIKNYDKKFDKELSKQSLKLFSDIDKAGLTILDDILSKEKLHLDENLSKFFTTLKNNNGRKENKVEIHVDNFIYEVLIHFVKLVHNIKPITNKEIFINIINELQNFFLKTFLDSFRALETTLKHFDKLMVNFRLDINFFIEVFEPSKTIKLNEYSFNIAEIILKTVLERETTKLMSDKEFDRILIRALKDSASQFDCLSR</sequence>
<evidence type="ECO:0000313" key="7">
    <source>
        <dbReference type="Proteomes" id="UP000000707"/>
    </source>
</evidence>
<evidence type="ECO:0000256" key="4">
    <source>
        <dbReference type="RuleBase" id="RU365069"/>
    </source>
</evidence>
<comment type="similarity">
    <text evidence="1 4">Belongs to the SEC5 family.</text>
</comment>
<dbReference type="AlphaFoldDB" id="G3B930"/>
<comment type="subunit">
    <text evidence="4">Component of the exocyst complex.</text>
</comment>
<dbReference type="InterPro" id="IPR029175">
    <property type="entry name" value="EXOC2/Sec5"/>
</dbReference>
<dbReference type="GO" id="GO:0006893">
    <property type="term" value="P:Golgi to plasma membrane transport"/>
    <property type="evidence" value="ECO:0007669"/>
    <property type="project" value="UniProtKB-UniRule"/>
</dbReference>
<dbReference type="Pfam" id="PF15469">
    <property type="entry name" value="Sec5"/>
    <property type="match status" value="1"/>
</dbReference>
<evidence type="ECO:0000259" key="5">
    <source>
        <dbReference type="Pfam" id="PF15469"/>
    </source>
</evidence>
<protein>
    <recommendedName>
        <fullName evidence="4">Exocyst complex component SEC5</fullName>
    </recommendedName>
</protein>
<dbReference type="OrthoDB" id="26242at2759"/>
<dbReference type="STRING" id="590646.G3B930"/>
<keyword evidence="2 4" id="KW-0813">Transport</keyword>
<dbReference type="GO" id="GO:0015031">
    <property type="term" value="P:protein transport"/>
    <property type="evidence" value="ECO:0007669"/>
    <property type="project" value="UniProtKB-KW"/>
</dbReference>